<dbReference type="Proteomes" id="UP000765509">
    <property type="component" value="Unassembled WGS sequence"/>
</dbReference>
<protein>
    <submittedName>
        <fullName evidence="1">Uncharacterized protein</fullName>
    </submittedName>
</protein>
<evidence type="ECO:0000313" key="1">
    <source>
        <dbReference type="EMBL" id="MBW0462656.1"/>
    </source>
</evidence>
<dbReference type="AlphaFoldDB" id="A0A9Q3GD82"/>
<reference evidence="1" key="1">
    <citation type="submission" date="2021-03" db="EMBL/GenBank/DDBJ databases">
        <title>Draft genome sequence of rust myrtle Austropuccinia psidii MF-1, a brazilian biotype.</title>
        <authorList>
            <person name="Quecine M.C."/>
            <person name="Pachon D.M.R."/>
            <person name="Bonatelli M.L."/>
            <person name="Correr F.H."/>
            <person name="Franceschini L.M."/>
            <person name="Leite T.F."/>
            <person name="Margarido G.R.A."/>
            <person name="Almeida C.A."/>
            <person name="Ferrarezi J.A."/>
            <person name="Labate C.A."/>
        </authorList>
    </citation>
    <scope>NUCLEOTIDE SEQUENCE</scope>
    <source>
        <strain evidence="1">MF-1</strain>
    </source>
</reference>
<gene>
    <name evidence="1" type="ORF">O181_002371</name>
</gene>
<keyword evidence="2" id="KW-1185">Reference proteome</keyword>
<comment type="caution">
    <text evidence="1">The sequence shown here is derived from an EMBL/GenBank/DDBJ whole genome shotgun (WGS) entry which is preliminary data.</text>
</comment>
<dbReference type="EMBL" id="AVOT02000393">
    <property type="protein sequence ID" value="MBW0462656.1"/>
    <property type="molecule type" value="Genomic_DNA"/>
</dbReference>
<evidence type="ECO:0000313" key="2">
    <source>
        <dbReference type="Proteomes" id="UP000765509"/>
    </source>
</evidence>
<proteinExistence type="predicted"/>
<organism evidence="1 2">
    <name type="scientific">Austropuccinia psidii MF-1</name>
    <dbReference type="NCBI Taxonomy" id="1389203"/>
    <lineage>
        <taxon>Eukaryota</taxon>
        <taxon>Fungi</taxon>
        <taxon>Dikarya</taxon>
        <taxon>Basidiomycota</taxon>
        <taxon>Pucciniomycotina</taxon>
        <taxon>Pucciniomycetes</taxon>
        <taxon>Pucciniales</taxon>
        <taxon>Sphaerophragmiaceae</taxon>
        <taxon>Austropuccinia</taxon>
    </lineage>
</organism>
<sequence>MSISGTLAFSIYVDWFNANGKPRHLARIGPIMPICLNLPPNEILKPESVYVAGTIPGQKQPTSLQLIYLLMPLVKELKELGQGYHFLPVSTGASEFLSVLQFSWPSVMLLPCASLWDLFLIQEATFSIFSLFTRLKLKKLVLNFTTHTHTKIINQPLLNGFGKRQNNKQFSLSMEYNIQLWKTFCIGM</sequence>
<name>A0A9Q3GD82_9BASI</name>
<accession>A0A9Q3GD82</accession>